<evidence type="ECO:0000313" key="2">
    <source>
        <dbReference type="EMBL" id="AKH47227.1"/>
    </source>
</evidence>
<sequence length="134" mass="14271">MRAPFATGVSLRTSPATRPMPRRPEPPRSPSSGRAMLNRPTSSGCGLASRSTGAPCPACRGVVAVMAPCRGPLTASSRVSVRPRTWWTAPSVVLASCRGWSGRRGTWSAMCASTRRPVAIRVAMWSLSRHGRAL</sequence>
<dbReference type="EMBL" id="KR029589">
    <property type="protein sequence ID" value="AKH47227.1"/>
    <property type="molecule type" value="Genomic_DNA"/>
</dbReference>
<evidence type="ECO:0000256" key="1">
    <source>
        <dbReference type="SAM" id="MobiDB-lite"/>
    </source>
</evidence>
<reference evidence="2" key="2">
    <citation type="submission" date="2015-03" db="EMBL/GenBank/DDBJ databases">
        <authorList>
            <person name="Chow C.-E.T."/>
            <person name="Winget D.M."/>
            <person name="White R.A.III."/>
            <person name="Hallam S.J."/>
            <person name="Suttle C.A."/>
        </authorList>
    </citation>
    <scope>NUCLEOTIDE SEQUENCE</scope>
    <source>
        <strain evidence="2">Anoxic2_5</strain>
    </source>
</reference>
<organism evidence="2">
    <name type="scientific">uncultured marine virus</name>
    <dbReference type="NCBI Taxonomy" id="186617"/>
    <lineage>
        <taxon>Viruses</taxon>
        <taxon>environmental samples</taxon>
    </lineage>
</organism>
<name>A0A0F7L6Z7_9VIRU</name>
<protein>
    <submittedName>
        <fullName evidence="2">Uncharacterized protein</fullName>
    </submittedName>
</protein>
<feature type="region of interest" description="Disordered" evidence="1">
    <location>
        <begin position="1"/>
        <end position="54"/>
    </location>
</feature>
<reference evidence="2" key="1">
    <citation type="journal article" date="2015" name="Front. Microbiol.">
        <title>Combining genomic sequencing methods to explore viral diversity and reveal potential virus-host interactions.</title>
        <authorList>
            <person name="Chow C.E."/>
            <person name="Winget D.M."/>
            <person name="White R.A.III."/>
            <person name="Hallam S.J."/>
            <person name="Suttle C.A."/>
        </authorList>
    </citation>
    <scope>NUCLEOTIDE SEQUENCE</scope>
    <source>
        <strain evidence="2">Anoxic2_5</strain>
    </source>
</reference>
<proteinExistence type="predicted"/>
<feature type="compositionally biased region" description="Polar residues" evidence="1">
    <location>
        <begin position="39"/>
        <end position="52"/>
    </location>
</feature>
<accession>A0A0F7L6Z7</accession>